<proteinExistence type="inferred from homology"/>
<keyword evidence="4" id="KW-1003">Cell membrane</keyword>
<evidence type="ECO:0000259" key="10">
    <source>
        <dbReference type="PROSITE" id="PS50850"/>
    </source>
</evidence>
<dbReference type="OrthoDB" id="7375466at2"/>
<dbReference type="PRINTS" id="PR01036">
    <property type="entry name" value="TCRTETB"/>
</dbReference>
<evidence type="ECO:0000256" key="9">
    <source>
        <dbReference type="SAM" id="Phobius"/>
    </source>
</evidence>
<dbReference type="PANTHER" id="PTHR23501">
    <property type="entry name" value="MAJOR FACILITATOR SUPERFAMILY"/>
    <property type="match status" value="1"/>
</dbReference>
<dbReference type="InterPro" id="IPR036259">
    <property type="entry name" value="MFS_trans_sf"/>
</dbReference>
<dbReference type="FunFam" id="1.20.1720.10:FF:000004">
    <property type="entry name" value="EmrB/QacA family drug resistance transporter"/>
    <property type="match status" value="1"/>
</dbReference>
<dbReference type="CDD" id="cd17502">
    <property type="entry name" value="MFS_Azr1_MDR_like"/>
    <property type="match status" value="1"/>
</dbReference>
<keyword evidence="3" id="KW-0813">Transport</keyword>
<evidence type="ECO:0000256" key="8">
    <source>
        <dbReference type="SAM" id="MobiDB-lite"/>
    </source>
</evidence>
<protein>
    <submittedName>
        <fullName evidence="11">EmrB/QacA subfamily drug resistance transporter</fullName>
    </submittedName>
</protein>
<sequence length="544" mass="57563">MTESPITQAPRAAVTPHGRRNILLIFVGLMTAMLLASLDQTIFSTALPTIVGELDGVDHMLWVTTAYILAATIMMPVYGKLGDLMGRRSLLIVAITLFVTGSIVGGFSHGMTELIVGRSIQGLGGGGLMILSQATIADVVPARERGRYMGIMGGVFALSSVAGPLLGGWFTESIGWRWCMWINIPLGAIAITSAVLFLHLPKRERSGRKIDVLGMMLLAIAAASLVLVSSWGGNTYPWGSAVIIGLMVLTVVAGFAFVRVELAAEEPVMPMYLFKNRNFRLTTSAGLLTGVAMFGALAYMPTYLQMVTGVSATNAGLLMIPMMGALLITSIISGQYVSRTGKYKSLPVAGAVFVTAALYLLSTMSATQPVALTCSYLAVMGIGLGLQMQILVLIVQNSFSINIVGTATAANNFFRQIGASLGAAVVGSLFTSRLVALLAERLPSTAAGGDTNALTPAAVQNLPAQVRDVIVGSYSDALAPVFLYMVPLAILTFVLLLFIREDVLATTIDRSDILPESMDIDPSSSVYLEEHEPVAASEGGREER</sequence>
<dbReference type="RefSeq" id="WP_062075763.1">
    <property type="nucleotide sequence ID" value="NZ_BBRC01000013.1"/>
</dbReference>
<dbReference type="EMBL" id="JACBZO010000001">
    <property type="protein sequence ID" value="NYI41853.1"/>
    <property type="molecule type" value="Genomic_DNA"/>
</dbReference>
<dbReference type="AlphaFoldDB" id="A0A7Y9ZC29"/>
<feature type="transmembrane region" description="Helical" evidence="9">
    <location>
        <begin position="21"/>
        <end position="39"/>
    </location>
</feature>
<dbReference type="GO" id="GO:0022857">
    <property type="term" value="F:transmembrane transporter activity"/>
    <property type="evidence" value="ECO:0007669"/>
    <property type="project" value="InterPro"/>
</dbReference>
<feature type="domain" description="Major facilitator superfamily (MFS) profile" evidence="10">
    <location>
        <begin position="25"/>
        <end position="504"/>
    </location>
</feature>
<feature type="transmembrane region" description="Helical" evidence="9">
    <location>
        <begin position="59"/>
        <end position="78"/>
    </location>
</feature>
<dbReference type="InterPro" id="IPR004638">
    <property type="entry name" value="EmrB-like"/>
</dbReference>
<dbReference type="GO" id="GO:0005886">
    <property type="term" value="C:plasma membrane"/>
    <property type="evidence" value="ECO:0007669"/>
    <property type="project" value="UniProtKB-SubCell"/>
</dbReference>
<dbReference type="Pfam" id="PF07690">
    <property type="entry name" value="MFS_1"/>
    <property type="match status" value="1"/>
</dbReference>
<evidence type="ECO:0000256" key="3">
    <source>
        <dbReference type="ARBA" id="ARBA00022448"/>
    </source>
</evidence>
<gene>
    <name evidence="11" type="ORF">BKA03_001972</name>
</gene>
<dbReference type="Gene3D" id="1.20.1720.10">
    <property type="entry name" value="Multidrug resistance protein D"/>
    <property type="match status" value="1"/>
</dbReference>
<keyword evidence="5 9" id="KW-0812">Transmembrane</keyword>
<feature type="transmembrane region" description="Helical" evidence="9">
    <location>
        <begin position="212"/>
        <end position="232"/>
    </location>
</feature>
<dbReference type="NCBIfam" id="TIGR00711">
    <property type="entry name" value="efflux_EmrB"/>
    <property type="match status" value="1"/>
</dbReference>
<evidence type="ECO:0000256" key="7">
    <source>
        <dbReference type="ARBA" id="ARBA00023136"/>
    </source>
</evidence>
<feature type="transmembrane region" description="Helical" evidence="9">
    <location>
        <begin position="312"/>
        <end position="334"/>
    </location>
</feature>
<feature type="transmembrane region" description="Helical" evidence="9">
    <location>
        <begin position="417"/>
        <end position="439"/>
    </location>
</feature>
<feature type="transmembrane region" description="Helical" evidence="9">
    <location>
        <begin position="238"/>
        <end position="258"/>
    </location>
</feature>
<feature type="transmembrane region" description="Helical" evidence="9">
    <location>
        <begin position="90"/>
        <end position="109"/>
    </location>
</feature>
<dbReference type="Gene3D" id="1.20.1250.20">
    <property type="entry name" value="MFS general substrate transporter like domains"/>
    <property type="match status" value="1"/>
</dbReference>
<comment type="subcellular location">
    <subcellularLocation>
        <location evidence="1">Cell membrane</location>
        <topology evidence="1">Multi-pass membrane protein</topology>
    </subcellularLocation>
</comment>
<feature type="transmembrane region" description="Helical" evidence="9">
    <location>
        <begin position="279"/>
        <end position="300"/>
    </location>
</feature>
<accession>A0A7Y9ZC29</accession>
<feature type="transmembrane region" description="Helical" evidence="9">
    <location>
        <begin position="376"/>
        <end position="396"/>
    </location>
</feature>
<feature type="transmembrane region" description="Helical" evidence="9">
    <location>
        <begin position="148"/>
        <end position="170"/>
    </location>
</feature>
<evidence type="ECO:0000313" key="12">
    <source>
        <dbReference type="Proteomes" id="UP000547973"/>
    </source>
</evidence>
<feature type="region of interest" description="Disordered" evidence="8">
    <location>
        <begin position="524"/>
        <end position="544"/>
    </location>
</feature>
<evidence type="ECO:0000256" key="4">
    <source>
        <dbReference type="ARBA" id="ARBA00022475"/>
    </source>
</evidence>
<evidence type="ECO:0000256" key="5">
    <source>
        <dbReference type="ARBA" id="ARBA00022692"/>
    </source>
</evidence>
<feature type="transmembrane region" description="Helical" evidence="9">
    <location>
        <begin position="346"/>
        <end position="364"/>
    </location>
</feature>
<keyword evidence="6 9" id="KW-1133">Transmembrane helix</keyword>
<comment type="caution">
    <text evidence="11">The sequence shown here is derived from an EMBL/GenBank/DDBJ whole genome shotgun (WGS) entry which is preliminary data.</text>
</comment>
<feature type="transmembrane region" description="Helical" evidence="9">
    <location>
        <begin position="182"/>
        <end position="200"/>
    </location>
</feature>
<dbReference type="PROSITE" id="PS50850">
    <property type="entry name" value="MFS"/>
    <property type="match status" value="1"/>
</dbReference>
<keyword evidence="7 9" id="KW-0472">Membrane</keyword>
<dbReference type="InterPro" id="IPR011701">
    <property type="entry name" value="MFS"/>
</dbReference>
<keyword evidence="12" id="KW-1185">Reference proteome</keyword>
<feature type="transmembrane region" description="Helical" evidence="9">
    <location>
        <begin position="115"/>
        <end position="136"/>
    </location>
</feature>
<evidence type="ECO:0000256" key="1">
    <source>
        <dbReference type="ARBA" id="ARBA00004651"/>
    </source>
</evidence>
<dbReference type="PANTHER" id="PTHR23501:SF197">
    <property type="entry name" value="COMD"/>
    <property type="match status" value="1"/>
</dbReference>
<organism evidence="11 12">
    <name type="scientific">Demequina lutea</name>
    <dbReference type="NCBI Taxonomy" id="431489"/>
    <lineage>
        <taxon>Bacteria</taxon>
        <taxon>Bacillati</taxon>
        <taxon>Actinomycetota</taxon>
        <taxon>Actinomycetes</taxon>
        <taxon>Micrococcales</taxon>
        <taxon>Demequinaceae</taxon>
        <taxon>Demequina</taxon>
    </lineage>
</organism>
<evidence type="ECO:0000313" key="11">
    <source>
        <dbReference type="EMBL" id="NYI41853.1"/>
    </source>
</evidence>
<reference evidence="11 12" key="1">
    <citation type="submission" date="2020-07" db="EMBL/GenBank/DDBJ databases">
        <title>Sequencing the genomes of 1000 actinobacteria strains.</title>
        <authorList>
            <person name="Klenk H.-P."/>
        </authorList>
    </citation>
    <scope>NUCLEOTIDE SEQUENCE [LARGE SCALE GENOMIC DNA]</scope>
    <source>
        <strain evidence="11 12">DSM 19970</strain>
    </source>
</reference>
<evidence type="ECO:0000256" key="6">
    <source>
        <dbReference type="ARBA" id="ARBA00022989"/>
    </source>
</evidence>
<feature type="transmembrane region" description="Helical" evidence="9">
    <location>
        <begin position="481"/>
        <end position="499"/>
    </location>
</feature>
<dbReference type="InterPro" id="IPR020846">
    <property type="entry name" value="MFS_dom"/>
</dbReference>
<name>A0A7Y9ZC29_9MICO</name>
<feature type="compositionally biased region" description="Basic and acidic residues" evidence="8">
    <location>
        <begin position="528"/>
        <end position="544"/>
    </location>
</feature>
<dbReference type="Proteomes" id="UP000547973">
    <property type="component" value="Unassembled WGS sequence"/>
</dbReference>
<dbReference type="SUPFAM" id="SSF103473">
    <property type="entry name" value="MFS general substrate transporter"/>
    <property type="match status" value="2"/>
</dbReference>
<evidence type="ECO:0000256" key="2">
    <source>
        <dbReference type="ARBA" id="ARBA00007520"/>
    </source>
</evidence>
<comment type="similarity">
    <text evidence="2">Belongs to the major facilitator superfamily. TCR/Tet family.</text>
</comment>